<dbReference type="AlphaFoldDB" id="A0A4P2VGG1"/>
<sequence>MQGIFNLVCKFFLLMILAYNANFARANEHRLGLSLGGGSLAYGIGHLSYDQIGILPHKHWSIGLEAGGFFGGFLIAPRALYWEKASSMSGWYVGPKVVFGNSNYLNYSSSFFAIGGEGGWSYRFTEGPKGLDFGGGLDLYATNHGFWGAIKFTVGFLIPK</sequence>
<evidence type="ECO:0000313" key="2">
    <source>
        <dbReference type="Proteomes" id="UP000291236"/>
    </source>
</evidence>
<reference evidence="1 2" key="1">
    <citation type="submission" date="2018-12" db="EMBL/GenBank/DDBJ databases">
        <title>Rubrispira sanarue gen. nov., sp., nov., a member of the order Silvanigrellales, isolated from a brackish lake in Hamamatsu Japan.</title>
        <authorList>
            <person name="Maejima Y."/>
            <person name="Iino T."/>
            <person name="Muraguchi Y."/>
            <person name="Fukuda K."/>
            <person name="Nojiri H."/>
            <person name="Ohkuma M."/>
            <person name="Moriuchi R."/>
            <person name="Dohra H."/>
            <person name="Kimbara K."/>
            <person name="Shintani M."/>
        </authorList>
    </citation>
    <scope>NUCLEOTIDE SEQUENCE [LARGE SCALE GENOMIC DNA]</scope>
    <source>
        <strain evidence="1 2">RF1110005</strain>
    </source>
</reference>
<evidence type="ECO:0000313" key="1">
    <source>
        <dbReference type="EMBL" id="BBH51681.1"/>
    </source>
</evidence>
<proteinExistence type="predicted"/>
<gene>
    <name evidence="1" type="ORF">JCM31447_00980</name>
</gene>
<dbReference type="Proteomes" id="UP000291236">
    <property type="component" value="Chromosome"/>
</dbReference>
<dbReference type="EMBL" id="AP019368">
    <property type="protein sequence ID" value="BBH51681.1"/>
    <property type="molecule type" value="Genomic_DNA"/>
</dbReference>
<dbReference type="OrthoDB" id="9848911at2"/>
<keyword evidence="2" id="KW-1185">Reference proteome</keyword>
<organism evidence="1 2">
    <name type="scientific">Fluviispira sanaruensis</name>
    <dbReference type="NCBI Taxonomy" id="2493639"/>
    <lineage>
        <taxon>Bacteria</taxon>
        <taxon>Pseudomonadati</taxon>
        <taxon>Bdellovibrionota</taxon>
        <taxon>Oligoflexia</taxon>
        <taxon>Silvanigrellales</taxon>
        <taxon>Silvanigrellaceae</taxon>
        <taxon>Fluviispira</taxon>
    </lineage>
</organism>
<name>A0A4P2VGG1_FLUSA</name>
<protein>
    <submittedName>
        <fullName evidence="1">Uncharacterized protein</fullName>
    </submittedName>
</protein>
<accession>A0A4P2VGG1</accession>
<dbReference type="KEGG" id="sbf:JCM31447_00980"/>
<dbReference type="RefSeq" id="WP_130605459.1">
    <property type="nucleotide sequence ID" value="NZ_AP019368.1"/>
</dbReference>